<gene>
    <name evidence="1" type="ORF">SCALOS_LOCUS5955</name>
</gene>
<dbReference type="Proteomes" id="UP000789860">
    <property type="component" value="Unassembled WGS sequence"/>
</dbReference>
<sequence>KVTKDKFLTVDIQSYQLNGLEEPINLTIQYRDGKQVLVRTKTEQEELTKNLTPEEKTKLSFLDPSEVENDPSEGTQAKEINAANKDYLFYIADPGTTNEIKKMEVYSPSKGTEERSRLYQDAKEEFSELRRVFGIRHLTSKKEDRQNNPEIELNEAQFVALERDKWRERVKGIREVEERQEAEVEKVREIKEDPIQELEEK</sequence>
<accession>A0ACA9M7X9</accession>
<protein>
    <submittedName>
        <fullName evidence="1">4824_t:CDS:1</fullName>
    </submittedName>
</protein>
<comment type="caution">
    <text evidence="1">The sequence shown here is derived from an EMBL/GenBank/DDBJ whole genome shotgun (WGS) entry which is preliminary data.</text>
</comment>
<reference evidence="1" key="1">
    <citation type="submission" date="2021-06" db="EMBL/GenBank/DDBJ databases">
        <authorList>
            <person name="Kallberg Y."/>
            <person name="Tangrot J."/>
            <person name="Rosling A."/>
        </authorList>
    </citation>
    <scope>NUCLEOTIDE SEQUENCE</scope>
    <source>
        <strain evidence="1">AU212A</strain>
    </source>
</reference>
<dbReference type="EMBL" id="CAJVPM010010545">
    <property type="protein sequence ID" value="CAG8574116.1"/>
    <property type="molecule type" value="Genomic_DNA"/>
</dbReference>
<name>A0ACA9M7X9_9GLOM</name>
<organism evidence="1 2">
    <name type="scientific">Scutellospora calospora</name>
    <dbReference type="NCBI Taxonomy" id="85575"/>
    <lineage>
        <taxon>Eukaryota</taxon>
        <taxon>Fungi</taxon>
        <taxon>Fungi incertae sedis</taxon>
        <taxon>Mucoromycota</taxon>
        <taxon>Glomeromycotina</taxon>
        <taxon>Glomeromycetes</taxon>
        <taxon>Diversisporales</taxon>
        <taxon>Gigasporaceae</taxon>
        <taxon>Scutellospora</taxon>
    </lineage>
</organism>
<keyword evidence="2" id="KW-1185">Reference proteome</keyword>
<evidence type="ECO:0000313" key="2">
    <source>
        <dbReference type="Proteomes" id="UP000789860"/>
    </source>
</evidence>
<feature type="non-terminal residue" evidence="1">
    <location>
        <position position="1"/>
    </location>
</feature>
<proteinExistence type="predicted"/>
<evidence type="ECO:0000313" key="1">
    <source>
        <dbReference type="EMBL" id="CAG8574116.1"/>
    </source>
</evidence>